<reference evidence="2 3" key="1">
    <citation type="submission" date="2023-09" db="EMBL/GenBank/DDBJ databases">
        <title>Genomes of two closely related lineages of the louse Polyplax serrata with different host specificities.</title>
        <authorList>
            <person name="Martinu J."/>
            <person name="Tarabai H."/>
            <person name="Stefka J."/>
            <person name="Hypsa V."/>
        </authorList>
    </citation>
    <scope>NUCLEOTIDE SEQUENCE [LARGE SCALE GENOMIC DNA]</scope>
    <source>
        <strain evidence="2">98ZLc_SE</strain>
    </source>
</reference>
<evidence type="ECO:0000313" key="2">
    <source>
        <dbReference type="EMBL" id="KAK6622085.1"/>
    </source>
</evidence>
<comment type="caution">
    <text evidence="2">The sequence shown here is derived from an EMBL/GenBank/DDBJ whole genome shotgun (WGS) entry which is preliminary data.</text>
</comment>
<feature type="compositionally biased region" description="Basic and acidic residues" evidence="1">
    <location>
        <begin position="41"/>
        <end position="54"/>
    </location>
</feature>
<proteinExistence type="predicted"/>
<gene>
    <name evidence="2" type="ORF">RUM44_001892</name>
</gene>
<feature type="compositionally biased region" description="Basic and acidic residues" evidence="1">
    <location>
        <begin position="69"/>
        <end position="78"/>
    </location>
</feature>
<sequence>METGQTPKSPSEPQGSITHPQEKTTDTDKHRHITHTTKPSHLSETRNVGRDIGRVHLRPCTSSQITPSGEKRPKDDGKWNALGGTFSISDTMATSSAFDIGSLLSPIDPL</sequence>
<name>A0ABR1ALC9_POLSC</name>
<feature type="compositionally biased region" description="Basic and acidic residues" evidence="1">
    <location>
        <begin position="20"/>
        <end position="29"/>
    </location>
</feature>
<feature type="region of interest" description="Disordered" evidence="1">
    <location>
        <begin position="1"/>
        <end position="78"/>
    </location>
</feature>
<dbReference type="Proteomes" id="UP001359485">
    <property type="component" value="Unassembled WGS sequence"/>
</dbReference>
<feature type="compositionally biased region" description="Polar residues" evidence="1">
    <location>
        <begin position="1"/>
        <end position="19"/>
    </location>
</feature>
<accession>A0ABR1ALC9</accession>
<organism evidence="2 3">
    <name type="scientific">Polyplax serrata</name>
    <name type="common">Common mouse louse</name>
    <dbReference type="NCBI Taxonomy" id="468196"/>
    <lineage>
        <taxon>Eukaryota</taxon>
        <taxon>Metazoa</taxon>
        <taxon>Ecdysozoa</taxon>
        <taxon>Arthropoda</taxon>
        <taxon>Hexapoda</taxon>
        <taxon>Insecta</taxon>
        <taxon>Pterygota</taxon>
        <taxon>Neoptera</taxon>
        <taxon>Paraneoptera</taxon>
        <taxon>Psocodea</taxon>
        <taxon>Troctomorpha</taxon>
        <taxon>Phthiraptera</taxon>
        <taxon>Anoplura</taxon>
        <taxon>Polyplacidae</taxon>
        <taxon>Polyplax</taxon>
    </lineage>
</organism>
<keyword evidence="3" id="KW-1185">Reference proteome</keyword>
<protein>
    <submittedName>
        <fullName evidence="2">Uncharacterized protein</fullName>
    </submittedName>
</protein>
<evidence type="ECO:0000256" key="1">
    <source>
        <dbReference type="SAM" id="MobiDB-lite"/>
    </source>
</evidence>
<dbReference type="EMBL" id="JAWJWF010000047">
    <property type="protein sequence ID" value="KAK6622085.1"/>
    <property type="molecule type" value="Genomic_DNA"/>
</dbReference>
<evidence type="ECO:0000313" key="3">
    <source>
        <dbReference type="Proteomes" id="UP001359485"/>
    </source>
</evidence>